<dbReference type="EMBL" id="PEBQ01000157">
    <property type="protein sequence ID" value="PHY93231.1"/>
    <property type="molecule type" value="Genomic_DNA"/>
</dbReference>
<dbReference type="Gene3D" id="3.20.20.105">
    <property type="entry name" value="Queuine tRNA-ribosyltransferase-like"/>
    <property type="match status" value="1"/>
</dbReference>
<comment type="caution">
    <text evidence="2">The sequence shown here is derived from an EMBL/GenBank/DDBJ whole genome shotgun (WGS) entry which is preliminary data.</text>
</comment>
<dbReference type="Proteomes" id="UP000228751">
    <property type="component" value="Unassembled WGS sequence"/>
</dbReference>
<name>A0A2G4R9I2_9PROT</name>
<protein>
    <recommendedName>
        <fullName evidence="4">tRNA-guanine(15) transglycosylase-like domain-containing protein</fullName>
    </recommendedName>
</protein>
<dbReference type="InterPro" id="IPR036511">
    <property type="entry name" value="TGT-like_sf"/>
</dbReference>
<reference evidence="2 3" key="1">
    <citation type="submission" date="2017-10" db="EMBL/GenBank/DDBJ databases">
        <title>Genomic analysis of the genus Acetobacter.</title>
        <authorList>
            <person name="Kim K.H."/>
            <person name="Chun B.H."/>
            <person name="Son A.R."/>
            <person name="Jeon C.O."/>
        </authorList>
    </citation>
    <scope>NUCLEOTIDE SEQUENCE [LARGE SCALE GENOMIC DNA]</scope>
    <source>
        <strain evidence="2 3">LHT 2458</strain>
    </source>
</reference>
<dbReference type="GO" id="GO:0006400">
    <property type="term" value="P:tRNA modification"/>
    <property type="evidence" value="ECO:0007669"/>
    <property type="project" value="InterPro"/>
</dbReference>
<evidence type="ECO:0000313" key="2">
    <source>
        <dbReference type="EMBL" id="PHY93231.1"/>
    </source>
</evidence>
<dbReference type="InterPro" id="IPR053537">
    <property type="entry name" value="DNA-guanine_TGase"/>
</dbReference>
<sequence>MKFIYSDSLDGVDPTFNFLKESGSPERQPYWDDLLPHELLGYAPYDGVLVSKATVGDHRIKGSYTIGQARRFELVGARKFLRLDSPEFKNIEIFGDCGAFSYAKEDEPPFTPEEMAEFYAECKFTHGCSVDHIIFDFDDKLSGMSGGTAEAKRRFEITLENADIFLRANREIGSSVVPIGAIQGWSPDSMAEAARCLVGQGYKYLALGGMAPLNSSQIQKSIEAVRSKIPSWIKLHVLGFAKADEIQYFKGYGIESFDTTSPLLRSFKDATKNYYMPTGDGKLDYYTAIRIPQALENPRLKKFVKMGVFKAEDLVKLEADALSSLRQYDAGIRPLSSTLDPIIAYNAAFVDGELYNGGTLSPKMQDLKDKYIKTLSHRPWDRCSCKACTGAGVEVMMFRGNTRNKSRGFHNIGVYAQHLNDLELRPKAIPVTDTTPPAAAKERQQSFDFTPF</sequence>
<dbReference type="SUPFAM" id="SSF51713">
    <property type="entry name" value="tRNA-guanine transglycosylase"/>
    <property type="match status" value="1"/>
</dbReference>
<accession>A0A2G4R9I2</accession>
<dbReference type="NCBIfam" id="NF041059">
    <property type="entry name" value="DpdA"/>
    <property type="match status" value="1"/>
</dbReference>
<feature type="region of interest" description="Disordered" evidence="1">
    <location>
        <begin position="430"/>
        <end position="452"/>
    </location>
</feature>
<gene>
    <name evidence="2" type="ORF">CSR02_12565</name>
</gene>
<organism evidence="2 3">
    <name type="scientific">Acetobacter pomorum</name>
    <dbReference type="NCBI Taxonomy" id="65959"/>
    <lineage>
        <taxon>Bacteria</taxon>
        <taxon>Pseudomonadati</taxon>
        <taxon>Pseudomonadota</taxon>
        <taxon>Alphaproteobacteria</taxon>
        <taxon>Acetobacterales</taxon>
        <taxon>Acetobacteraceae</taxon>
        <taxon>Acetobacter</taxon>
    </lineage>
</organism>
<evidence type="ECO:0008006" key="4">
    <source>
        <dbReference type="Google" id="ProtNLM"/>
    </source>
</evidence>
<evidence type="ECO:0000313" key="3">
    <source>
        <dbReference type="Proteomes" id="UP000228751"/>
    </source>
</evidence>
<proteinExistence type="predicted"/>
<dbReference type="OrthoDB" id="233198at2"/>
<evidence type="ECO:0000256" key="1">
    <source>
        <dbReference type="SAM" id="MobiDB-lite"/>
    </source>
</evidence>
<dbReference type="AlphaFoldDB" id="A0A2G4R9I2"/>
<keyword evidence="3" id="KW-1185">Reference proteome</keyword>
<dbReference type="RefSeq" id="WP_099541881.1">
    <property type="nucleotide sequence ID" value="NZ_PEBQ01000157.1"/>
</dbReference>